<feature type="transmembrane region" description="Helical" evidence="1">
    <location>
        <begin position="41"/>
        <end position="62"/>
    </location>
</feature>
<keyword evidence="1" id="KW-0812">Transmembrane</keyword>
<dbReference type="AlphaFoldDB" id="A4CP47"/>
<evidence type="ECO:0000313" key="2">
    <source>
        <dbReference type="EMBL" id="EAR14664.1"/>
    </source>
</evidence>
<dbReference type="KEGG" id="rbi:RB2501_01271"/>
<dbReference type="EMBL" id="CP001712">
    <property type="protein sequence ID" value="EAR14664.1"/>
    <property type="molecule type" value="Genomic_DNA"/>
</dbReference>
<proteinExistence type="predicted"/>
<sequence>MSSEKLKNIGASILWFIALCIFLAQGYRAVAYYIFDQPIEWTWHDLVVFGMAFMAMFVPAELKSLVVSTAKRVAGRK</sequence>
<dbReference type="HOGENOM" id="CLU_2635787_0_0_10"/>
<keyword evidence="1" id="KW-0472">Membrane</keyword>
<evidence type="ECO:0000313" key="3">
    <source>
        <dbReference type="Proteomes" id="UP000009049"/>
    </source>
</evidence>
<dbReference type="RefSeq" id="WP_015755451.1">
    <property type="nucleotide sequence ID" value="NC_013222.1"/>
</dbReference>
<keyword evidence="3" id="KW-1185">Reference proteome</keyword>
<dbReference type="STRING" id="313596.RB2501_01271"/>
<keyword evidence="1" id="KW-1133">Transmembrane helix</keyword>
<organism evidence="2 3">
    <name type="scientific">Robiginitalea biformata (strain ATCC BAA-864 / DSM 15991 / KCTC 12146 / HTCC2501)</name>
    <dbReference type="NCBI Taxonomy" id="313596"/>
    <lineage>
        <taxon>Bacteria</taxon>
        <taxon>Pseudomonadati</taxon>
        <taxon>Bacteroidota</taxon>
        <taxon>Flavobacteriia</taxon>
        <taxon>Flavobacteriales</taxon>
        <taxon>Flavobacteriaceae</taxon>
        <taxon>Robiginitalea</taxon>
    </lineage>
</organism>
<reference evidence="2 3" key="1">
    <citation type="journal article" date="2009" name="J. Bacteriol.">
        <title>Complete genome sequence of Robiginitalea biformata HTCC2501.</title>
        <authorList>
            <person name="Oh H.M."/>
            <person name="Giovannoni S.J."/>
            <person name="Lee K."/>
            <person name="Ferriera S."/>
            <person name="Johnson J."/>
            <person name="Cho J.C."/>
        </authorList>
    </citation>
    <scope>NUCLEOTIDE SEQUENCE [LARGE SCALE GENOMIC DNA]</scope>
    <source>
        <strain evidence="3">ATCC BAA-864 / HTCC2501 / KCTC 12146</strain>
    </source>
</reference>
<accession>A4CP47</accession>
<gene>
    <name evidence="2" type="ordered locus">RB2501_01271</name>
</gene>
<dbReference type="Proteomes" id="UP000009049">
    <property type="component" value="Chromosome"/>
</dbReference>
<name>A4CP47_ROBBH</name>
<evidence type="ECO:0000256" key="1">
    <source>
        <dbReference type="SAM" id="Phobius"/>
    </source>
</evidence>
<protein>
    <submittedName>
        <fullName evidence="2">Uncharacterized protein</fullName>
    </submittedName>
</protein>
<feature type="transmembrane region" description="Helical" evidence="1">
    <location>
        <begin position="12"/>
        <end position="35"/>
    </location>
</feature>